<evidence type="ECO:0000256" key="6">
    <source>
        <dbReference type="SAM" id="MobiDB-lite"/>
    </source>
</evidence>
<dbReference type="InterPro" id="IPR007816">
    <property type="entry name" value="ResB-like_domain"/>
</dbReference>
<keyword evidence="2 7" id="KW-0812">Transmembrane</keyword>
<organism evidence="9 10">
    <name type="scientific">Candidatus Akkermansia intestinigallinarum</name>
    <dbReference type="NCBI Taxonomy" id="2838431"/>
    <lineage>
        <taxon>Bacteria</taxon>
        <taxon>Pseudomonadati</taxon>
        <taxon>Verrucomicrobiota</taxon>
        <taxon>Verrucomicrobiia</taxon>
        <taxon>Verrucomicrobiales</taxon>
        <taxon>Akkermansiaceae</taxon>
        <taxon>Akkermansia</taxon>
    </lineage>
</organism>
<feature type="transmembrane region" description="Helical" evidence="7">
    <location>
        <begin position="38"/>
        <end position="57"/>
    </location>
</feature>
<protein>
    <submittedName>
        <fullName evidence="9">Cytochrome c biogenesis protein ResB</fullName>
    </submittedName>
</protein>
<reference evidence="9" key="2">
    <citation type="submission" date="2021-04" db="EMBL/GenBank/DDBJ databases">
        <authorList>
            <person name="Gilroy R."/>
        </authorList>
    </citation>
    <scope>NUCLEOTIDE SEQUENCE</scope>
    <source>
        <strain evidence="9">14975</strain>
    </source>
</reference>
<feature type="domain" description="ResB-like" evidence="8">
    <location>
        <begin position="135"/>
        <end position="313"/>
    </location>
</feature>
<evidence type="ECO:0000256" key="4">
    <source>
        <dbReference type="ARBA" id="ARBA00022989"/>
    </source>
</evidence>
<evidence type="ECO:0000313" key="9">
    <source>
        <dbReference type="EMBL" id="HIX20431.1"/>
    </source>
</evidence>
<evidence type="ECO:0000256" key="2">
    <source>
        <dbReference type="ARBA" id="ARBA00022692"/>
    </source>
</evidence>
<keyword evidence="3" id="KW-0201">Cytochrome c-type biogenesis</keyword>
<name>A0A9D1VC46_9BACT</name>
<dbReference type="EMBL" id="DXFQ01000139">
    <property type="protein sequence ID" value="HIX20431.1"/>
    <property type="molecule type" value="Genomic_DNA"/>
</dbReference>
<gene>
    <name evidence="9" type="ORF">H9862_07525</name>
</gene>
<dbReference type="GO" id="GO:0016020">
    <property type="term" value="C:membrane"/>
    <property type="evidence" value="ECO:0007669"/>
    <property type="project" value="UniProtKB-SubCell"/>
</dbReference>
<dbReference type="Pfam" id="PF05140">
    <property type="entry name" value="ResB"/>
    <property type="match status" value="1"/>
</dbReference>
<feature type="compositionally biased region" description="Low complexity" evidence="6">
    <location>
        <begin position="361"/>
        <end position="374"/>
    </location>
</feature>
<dbReference type="Proteomes" id="UP000823964">
    <property type="component" value="Unassembled WGS sequence"/>
</dbReference>
<feature type="transmembrane region" description="Helical" evidence="7">
    <location>
        <begin position="64"/>
        <end position="86"/>
    </location>
</feature>
<reference evidence="9" key="1">
    <citation type="journal article" date="2021" name="PeerJ">
        <title>Extensive microbial diversity within the chicken gut microbiome revealed by metagenomics and culture.</title>
        <authorList>
            <person name="Gilroy R."/>
            <person name="Ravi A."/>
            <person name="Getino M."/>
            <person name="Pursley I."/>
            <person name="Horton D.L."/>
            <person name="Alikhan N.F."/>
            <person name="Baker D."/>
            <person name="Gharbi K."/>
            <person name="Hall N."/>
            <person name="Watson M."/>
            <person name="Adriaenssens E.M."/>
            <person name="Foster-Nyarko E."/>
            <person name="Jarju S."/>
            <person name="Secka A."/>
            <person name="Antonio M."/>
            <person name="Oren A."/>
            <person name="Chaudhuri R.R."/>
            <person name="La Ragione R."/>
            <person name="Hildebrand F."/>
            <person name="Pallen M.J."/>
        </authorList>
    </citation>
    <scope>NUCLEOTIDE SEQUENCE</scope>
    <source>
        <strain evidence="9">14975</strain>
    </source>
</reference>
<evidence type="ECO:0000313" key="10">
    <source>
        <dbReference type="Proteomes" id="UP000823964"/>
    </source>
</evidence>
<evidence type="ECO:0000256" key="1">
    <source>
        <dbReference type="ARBA" id="ARBA00004141"/>
    </source>
</evidence>
<evidence type="ECO:0000256" key="3">
    <source>
        <dbReference type="ARBA" id="ARBA00022748"/>
    </source>
</evidence>
<accession>A0A9D1VC46</accession>
<evidence type="ECO:0000256" key="5">
    <source>
        <dbReference type="ARBA" id="ARBA00023136"/>
    </source>
</evidence>
<feature type="transmembrane region" description="Helical" evidence="7">
    <location>
        <begin position="323"/>
        <end position="345"/>
    </location>
</feature>
<feature type="region of interest" description="Disordered" evidence="6">
    <location>
        <begin position="361"/>
        <end position="408"/>
    </location>
</feature>
<comment type="subcellular location">
    <subcellularLocation>
        <location evidence="1">Membrane</location>
        <topology evidence="1">Multi-pass membrane protein</topology>
    </subcellularLocation>
</comment>
<feature type="transmembrane region" description="Helical" evidence="7">
    <location>
        <begin position="98"/>
        <end position="124"/>
    </location>
</feature>
<comment type="caution">
    <text evidence="9">The sequence shown here is derived from an EMBL/GenBank/DDBJ whole genome shotgun (WGS) entry which is preliminary data.</text>
</comment>
<evidence type="ECO:0000256" key="7">
    <source>
        <dbReference type="SAM" id="Phobius"/>
    </source>
</evidence>
<proteinExistence type="predicted"/>
<dbReference type="AlphaFoldDB" id="A0A9D1VC46"/>
<dbReference type="GO" id="GO:0017004">
    <property type="term" value="P:cytochrome complex assembly"/>
    <property type="evidence" value="ECO:0007669"/>
    <property type="project" value="UniProtKB-KW"/>
</dbReference>
<sequence length="408" mass="43728">MKTSLKATLMLIGAVCVLLFAGGFPRLGAPDVYRGGAMLLLGVIGAMLSLWGAMRLAAGQVLRLIVGMVLAFLALAGVAVLFRYGAGAVELAQKGGAMWAGAVGMGCTALTGLLFVAIFGYLAMRLLTPRLWLAMSHVSVFLVALGAYLDFCGEVTATLALPSDASVRASSVQTEDGREWPLGFSLAVKEFEVSFYDDVTRYEIASAHNGRWENPQELSLRDGRLWLGDESWPLSDLKTAPGIDRPFLMLPGETPRLIMQMPPTVKEYRALCELQTDYKGMPESRTELLRVNEPIECKGWLISLMSYRPMGNKLLVIMQARRAPGRICAMSGMLGLLLSLAFWCWGGAACRRTKLSAAADNSSDSAAGNAPSASQRAAQTGTRGSDDGTRASGDDIRVSDDGKEDAQA</sequence>
<evidence type="ECO:0000259" key="8">
    <source>
        <dbReference type="Pfam" id="PF05140"/>
    </source>
</evidence>
<keyword evidence="4 7" id="KW-1133">Transmembrane helix</keyword>
<keyword evidence="5 7" id="KW-0472">Membrane</keyword>
<feature type="compositionally biased region" description="Basic and acidic residues" evidence="6">
    <location>
        <begin position="384"/>
        <end position="408"/>
    </location>
</feature>